<organism evidence="2 3">
    <name type="scientific">Caballeronia terrestris</name>
    <dbReference type="NCBI Taxonomy" id="1226301"/>
    <lineage>
        <taxon>Bacteria</taxon>
        <taxon>Pseudomonadati</taxon>
        <taxon>Pseudomonadota</taxon>
        <taxon>Betaproteobacteria</taxon>
        <taxon>Burkholderiales</taxon>
        <taxon>Burkholderiaceae</taxon>
        <taxon>Caballeronia</taxon>
    </lineage>
</organism>
<sequence>MLVAAELVEVIPARDLHNPNVTESGPKSSDPSRLILAPLERLAVPHALSGPARGTGRILGRGSRGPGESRSV</sequence>
<gene>
    <name evidence="2" type="ORF">AWB67_06651</name>
</gene>
<dbReference type="AlphaFoldDB" id="A0A158KV89"/>
<feature type="region of interest" description="Disordered" evidence="1">
    <location>
        <begin position="46"/>
        <end position="72"/>
    </location>
</feature>
<evidence type="ECO:0000313" key="2">
    <source>
        <dbReference type="EMBL" id="SAL84331.1"/>
    </source>
</evidence>
<name>A0A158KV89_9BURK</name>
<keyword evidence="3" id="KW-1185">Reference proteome</keyword>
<evidence type="ECO:0000313" key="3">
    <source>
        <dbReference type="Proteomes" id="UP000054925"/>
    </source>
</evidence>
<dbReference type="EMBL" id="FCOL02000122">
    <property type="protein sequence ID" value="SAL84331.1"/>
    <property type="molecule type" value="Genomic_DNA"/>
</dbReference>
<evidence type="ECO:0000256" key="1">
    <source>
        <dbReference type="SAM" id="MobiDB-lite"/>
    </source>
</evidence>
<reference evidence="2" key="1">
    <citation type="submission" date="2016-01" db="EMBL/GenBank/DDBJ databases">
        <authorList>
            <person name="Peeters C."/>
        </authorList>
    </citation>
    <scope>NUCLEOTIDE SEQUENCE [LARGE SCALE GENOMIC DNA]</scope>
    <source>
        <strain evidence="2">LMG 22937</strain>
    </source>
</reference>
<protein>
    <submittedName>
        <fullName evidence="2">Uncharacterized protein</fullName>
    </submittedName>
</protein>
<accession>A0A158KV89</accession>
<comment type="caution">
    <text evidence="2">The sequence shown here is derived from an EMBL/GenBank/DDBJ whole genome shotgun (WGS) entry which is preliminary data.</text>
</comment>
<dbReference type="Proteomes" id="UP000054925">
    <property type="component" value="Unassembled WGS sequence"/>
</dbReference>
<proteinExistence type="predicted"/>